<accession>A0AAN9EYN5</accession>
<dbReference type="AlphaFoldDB" id="A0AAN9EYN5"/>
<comment type="caution">
    <text evidence="2">The sequence shown here is derived from an EMBL/GenBank/DDBJ whole genome shotgun (WGS) entry which is preliminary data.</text>
</comment>
<proteinExistence type="predicted"/>
<reference evidence="2 3" key="1">
    <citation type="submission" date="2024-01" db="EMBL/GenBank/DDBJ databases">
        <title>The genomes of 5 underutilized Papilionoideae crops provide insights into root nodulation and disease resistance.</title>
        <authorList>
            <person name="Yuan L."/>
        </authorList>
    </citation>
    <scope>NUCLEOTIDE SEQUENCE [LARGE SCALE GENOMIC DNA]</scope>
    <source>
        <strain evidence="2">LY-2023</strain>
        <tissue evidence="2">Leaf</tissue>
    </source>
</reference>
<evidence type="ECO:0000256" key="1">
    <source>
        <dbReference type="SAM" id="SignalP"/>
    </source>
</evidence>
<dbReference type="Proteomes" id="UP001359559">
    <property type="component" value="Unassembled WGS sequence"/>
</dbReference>
<feature type="chain" id="PRO_5042914048" evidence="1">
    <location>
        <begin position="32"/>
        <end position="96"/>
    </location>
</feature>
<keyword evidence="3" id="KW-1185">Reference proteome</keyword>
<feature type="signal peptide" evidence="1">
    <location>
        <begin position="1"/>
        <end position="31"/>
    </location>
</feature>
<dbReference type="EMBL" id="JAYKXN010000008">
    <property type="protein sequence ID" value="KAK7264913.1"/>
    <property type="molecule type" value="Genomic_DNA"/>
</dbReference>
<protein>
    <submittedName>
        <fullName evidence="2">Uncharacterized protein</fullName>
    </submittedName>
</protein>
<sequence length="96" mass="11144">MALTSRQGRVRKGRAVLLLLLLLLHGSKWWAGKVRHEMTFKRNQCLTDMILTFQILIVLDFNGSERYKFVVENEFHLSPNVQQNPMQIDASNNTLC</sequence>
<evidence type="ECO:0000313" key="3">
    <source>
        <dbReference type="Proteomes" id="UP001359559"/>
    </source>
</evidence>
<organism evidence="2 3">
    <name type="scientific">Clitoria ternatea</name>
    <name type="common">Butterfly pea</name>
    <dbReference type="NCBI Taxonomy" id="43366"/>
    <lineage>
        <taxon>Eukaryota</taxon>
        <taxon>Viridiplantae</taxon>
        <taxon>Streptophyta</taxon>
        <taxon>Embryophyta</taxon>
        <taxon>Tracheophyta</taxon>
        <taxon>Spermatophyta</taxon>
        <taxon>Magnoliopsida</taxon>
        <taxon>eudicotyledons</taxon>
        <taxon>Gunneridae</taxon>
        <taxon>Pentapetalae</taxon>
        <taxon>rosids</taxon>
        <taxon>fabids</taxon>
        <taxon>Fabales</taxon>
        <taxon>Fabaceae</taxon>
        <taxon>Papilionoideae</taxon>
        <taxon>50 kb inversion clade</taxon>
        <taxon>NPAAA clade</taxon>
        <taxon>indigoferoid/millettioid clade</taxon>
        <taxon>Phaseoleae</taxon>
        <taxon>Clitoria</taxon>
    </lineage>
</organism>
<name>A0AAN9EYN5_CLITE</name>
<keyword evidence="1" id="KW-0732">Signal</keyword>
<gene>
    <name evidence="2" type="ORF">RJT34_32526</name>
</gene>
<evidence type="ECO:0000313" key="2">
    <source>
        <dbReference type="EMBL" id="KAK7264913.1"/>
    </source>
</evidence>